<dbReference type="PIRSF" id="PIRSF003113">
    <property type="entry name" value="BolA"/>
    <property type="match status" value="1"/>
</dbReference>
<dbReference type="InterPro" id="IPR050961">
    <property type="entry name" value="BolA/IbaG_stress_morph_reg"/>
</dbReference>
<organism evidence="4 5">
    <name type="scientific">Thiocapsa marina 5811</name>
    <dbReference type="NCBI Taxonomy" id="768671"/>
    <lineage>
        <taxon>Bacteria</taxon>
        <taxon>Pseudomonadati</taxon>
        <taxon>Pseudomonadota</taxon>
        <taxon>Gammaproteobacteria</taxon>
        <taxon>Chromatiales</taxon>
        <taxon>Chromatiaceae</taxon>
        <taxon>Thiocapsa</taxon>
    </lineage>
</organism>
<evidence type="ECO:0000256" key="1">
    <source>
        <dbReference type="ARBA" id="ARBA00005578"/>
    </source>
</evidence>
<dbReference type="GO" id="GO:0006351">
    <property type="term" value="P:DNA-templated transcription"/>
    <property type="evidence" value="ECO:0007669"/>
    <property type="project" value="TreeGrafter"/>
</dbReference>
<sequence length="107" mass="11708">MNRKTRIEDTLKNTFEPMHLEVVDESHMHSVPPGAESHFKILVVSEVFAEKTLVARHRLLNRALSSELEGGLHAIALHTWTPEEWFAKGGAAPASPPCQGGSKAASN</sequence>
<dbReference type="PANTHER" id="PTHR46229:SF2">
    <property type="entry name" value="BOLA-LIKE PROTEIN 1"/>
    <property type="match status" value="1"/>
</dbReference>
<dbReference type="Proteomes" id="UP000005459">
    <property type="component" value="Unassembled WGS sequence"/>
</dbReference>
<dbReference type="InterPro" id="IPR002634">
    <property type="entry name" value="BolA"/>
</dbReference>
<dbReference type="Gene3D" id="3.30.300.90">
    <property type="entry name" value="BolA-like"/>
    <property type="match status" value="1"/>
</dbReference>
<comment type="similarity">
    <text evidence="1 2">Belongs to the BolA/IbaG family.</text>
</comment>
<dbReference type="STRING" id="768671.ThimaDRAFT_2359"/>
<protein>
    <submittedName>
        <fullName evidence="4">BolA family protein</fullName>
    </submittedName>
</protein>
<dbReference type="GO" id="GO:0005829">
    <property type="term" value="C:cytosol"/>
    <property type="evidence" value="ECO:0007669"/>
    <property type="project" value="TreeGrafter"/>
</dbReference>
<dbReference type="AlphaFoldDB" id="F9UBQ7"/>
<feature type="region of interest" description="Disordered" evidence="3">
    <location>
        <begin position="88"/>
        <end position="107"/>
    </location>
</feature>
<dbReference type="OrthoDB" id="9801469at2"/>
<dbReference type="SUPFAM" id="SSF82657">
    <property type="entry name" value="BolA-like"/>
    <property type="match status" value="1"/>
</dbReference>
<name>F9UBQ7_9GAMM</name>
<proteinExistence type="inferred from homology"/>
<evidence type="ECO:0000313" key="5">
    <source>
        <dbReference type="Proteomes" id="UP000005459"/>
    </source>
</evidence>
<dbReference type="InterPro" id="IPR036065">
    <property type="entry name" value="BolA-like_sf"/>
</dbReference>
<dbReference type="EMBL" id="AFWV01000007">
    <property type="protein sequence ID" value="EGV18375.1"/>
    <property type="molecule type" value="Genomic_DNA"/>
</dbReference>
<accession>F9UBQ7</accession>
<evidence type="ECO:0000313" key="4">
    <source>
        <dbReference type="EMBL" id="EGV18375.1"/>
    </source>
</evidence>
<dbReference type="PATRIC" id="fig|768671.3.peg.2499"/>
<evidence type="ECO:0000256" key="3">
    <source>
        <dbReference type="SAM" id="MobiDB-lite"/>
    </source>
</evidence>
<keyword evidence="5" id="KW-1185">Reference proteome</keyword>
<dbReference type="PANTHER" id="PTHR46229">
    <property type="entry name" value="BOLA TRANSCRIPTION REGULATOR"/>
    <property type="match status" value="1"/>
</dbReference>
<dbReference type="Pfam" id="PF01722">
    <property type="entry name" value="BolA"/>
    <property type="match status" value="1"/>
</dbReference>
<evidence type="ECO:0000256" key="2">
    <source>
        <dbReference type="RuleBase" id="RU003860"/>
    </source>
</evidence>
<gene>
    <name evidence="4" type="ORF">ThimaDRAFT_2359</name>
</gene>
<reference evidence="4 5" key="1">
    <citation type="submission" date="2011-06" db="EMBL/GenBank/DDBJ databases">
        <title>The draft genome of Thiocapsa marina 5811.</title>
        <authorList>
            <consortium name="US DOE Joint Genome Institute (JGI-PGF)"/>
            <person name="Lucas S."/>
            <person name="Han J."/>
            <person name="Cheng J.-F."/>
            <person name="Goodwin L."/>
            <person name="Pitluck S."/>
            <person name="Peters L."/>
            <person name="Land M.L."/>
            <person name="Hauser L."/>
            <person name="Vogl K."/>
            <person name="Liu Z."/>
            <person name="Imhoff J."/>
            <person name="Thiel V."/>
            <person name="Frigaard N.-U."/>
            <person name="Bryant D."/>
            <person name="Woyke T.J."/>
        </authorList>
    </citation>
    <scope>NUCLEOTIDE SEQUENCE [LARGE SCALE GENOMIC DNA]</scope>
    <source>
        <strain evidence="4 5">5811</strain>
    </source>
</reference>
<dbReference type="eggNOG" id="COG0271">
    <property type="taxonomic scope" value="Bacteria"/>
</dbReference>
<dbReference type="RefSeq" id="WP_007193234.1">
    <property type="nucleotide sequence ID" value="NZ_AFWV01000007.1"/>
</dbReference>